<dbReference type="STRING" id="1912795.BK816_01705"/>
<dbReference type="CDD" id="cd03046">
    <property type="entry name" value="GST_N_GTT1_like"/>
    <property type="match status" value="1"/>
</dbReference>
<dbReference type="EMBL" id="CP017812">
    <property type="protein sequence ID" value="AOZ72170.1"/>
    <property type="molecule type" value="Genomic_DNA"/>
</dbReference>
<dbReference type="InterPro" id="IPR010987">
    <property type="entry name" value="Glutathione-S-Trfase_C-like"/>
</dbReference>
<dbReference type="Pfam" id="PF00043">
    <property type="entry name" value="GST_C"/>
    <property type="match status" value="1"/>
</dbReference>
<dbReference type="InterPro" id="IPR004046">
    <property type="entry name" value="GST_C"/>
</dbReference>
<dbReference type="OrthoDB" id="9797500at2"/>
<dbReference type="Gene3D" id="3.40.30.10">
    <property type="entry name" value="Glutaredoxin"/>
    <property type="match status" value="1"/>
</dbReference>
<dbReference type="PROSITE" id="PS50405">
    <property type="entry name" value="GST_CTER"/>
    <property type="match status" value="1"/>
</dbReference>
<organism evidence="3 4">
    <name type="scientific">Boudabousia tangfeifanii</name>
    <dbReference type="NCBI Taxonomy" id="1912795"/>
    <lineage>
        <taxon>Bacteria</taxon>
        <taxon>Bacillati</taxon>
        <taxon>Actinomycetota</taxon>
        <taxon>Actinomycetes</taxon>
        <taxon>Actinomycetales</taxon>
        <taxon>Actinomycetaceae</taxon>
        <taxon>Boudabousia</taxon>
    </lineage>
</organism>
<dbReference type="SFLD" id="SFLDG00358">
    <property type="entry name" value="Main_(cytGST)"/>
    <property type="match status" value="1"/>
</dbReference>
<accession>A0A1D9MJ09</accession>
<dbReference type="Gene3D" id="1.20.1050.10">
    <property type="match status" value="1"/>
</dbReference>
<evidence type="ECO:0000259" key="1">
    <source>
        <dbReference type="PROSITE" id="PS50404"/>
    </source>
</evidence>
<dbReference type="Proteomes" id="UP000176288">
    <property type="component" value="Chromosome"/>
</dbReference>
<dbReference type="PANTHER" id="PTHR44051:SF9">
    <property type="entry name" value="GLUTATHIONE S-TRANSFERASE 1"/>
    <property type="match status" value="1"/>
</dbReference>
<sequence length="212" mass="23797">MSLVLHHLNDSRSFRIAWALTELGADFELVKHQRGADLLAPDSLKQVHPLGKSPVLEDDGKQYIESQCILEHLSETHDGRLSAKQDDPRMWLTFTESSLMPMLVMGLVLKTAAKQAPKILQPVFKPFVKGISTAFTGKNAKADLEFLNGYLTKHNFLSDDDQFGIADIQMEFAIYSAEGAGFNLGEYPAIRRWLTELHERPAYQQALSRAGR</sequence>
<dbReference type="PANTHER" id="PTHR44051">
    <property type="entry name" value="GLUTATHIONE S-TRANSFERASE-RELATED"/>
    <property type="match status" value="1"/>
</dbReference>
<dbReference type="InterPro" id="IPR040079">
    <property type="entry name" value="Glutathione_S-Trfase"/>
</dbReference>
<dbReference type="SUPFAM" id="SSF47616">
    <property type="entry name" value="GST C-terminal domain-like"/>
    <property type="match status" value="1"/>
</dbReference>
<dbReference type="PROSITE" id="PS50404">
    <property type="entry name" value="GST_NTER"/>
    <property type="match status" value="1"/>
</dbReference>
<dbReference type="AlphaFoldDB" id="A0A1D9MJ09"/>
<evidence type="ECO:0008006" key="5">
    <source>
        <dbReference type="Google" id="ProtNLM"/>
    </source>
</evidence>
<evidence type="ECO:0000259" key="2">
    <source>
        <dbReference type="PROSITE" id="PS50405"/>
    </source>
</evidence>
<evidence type="ECO:0000313" key="4">
    <source>
        <dbReference type="Proteomes" id="UP000176288"/>
    </source>
</evidence>
<gene>
    <name evidence="3" type="ORF">BK816_01705</name>
</gene>
<dbReference type="SUPFAM" id="SSF52833">
    <property type="entry name" value="Thioredoxin-like"/>
    <property type="match status" value="1"/>
</dbReference>
<dbReference type="InterPro" id="IPR036249">
    <property type="entry name" value="Thioredoxin-like_sf"/>
</dbReference>
<feature type="domain" description="GST C-terminal" evidence="2">
    <location>
        <begin position="81"/>
        <end position="212"/>
    </location>
</feature>
<dbReference type="InterPro" id="IPR036282">
    <property type="entry name" value="Glutathione-S-Trfase_C_sf"/>
</dbReference>
<keyword evidence="4" id="KW-1185">Reference proteome</keyword>
<reference evidence="3 4" key="1">
    <citation type="submission" date="2016-10" db="EMBL/GenBank/DDBJ databases">
        <title>Actinomyces aegypiusis sp. nov., isolated from the Aegypius monachus in Qinghai Tibet Plateau China.</title>
        <authorList>
            <person name="Wang Y."/>
        </authorList>
    </citation>
    <scope>NUCLEOTIDE SEQUENCE [LARGE SCALE GENOMIC DNA]</scope>
    <source>
        <strain evidence="3 4">VUL4_3</strain>
    </source>
</reference>
<name>A0A1D9MJ09_9ACTO</name>
<proteinExistence type="predicted"/>
<protein>
    <recommendedName>
        <fullName evidence="5">Glutathione S-transferase</fullName>
    </recommendedName>
</protein>
<feature type="domain" description="GST N-terminal" evidence="1">
    <location>
        <begin position="1"/>
        <end position="81"/>
    </location>
</feature>
<dbReference type="KEGG" id="avu:BK816_01705"/>
<dbReference type="Pfam" id="PF13417">
    <property type="entry name" value="GST_N_3"/>
    <property type="match status" value="1"/>
</dbReference>
<dbReference type="SFLD" id="SFLDS00019">
    <property type="entry name" value="Glutathione_Transferase_(cytos"/>
    <property type="match status" value="1"/>
</dbReference>
<dbReference type="InterPro" id="IPR004045">
    <property type="entry name" value="Glutathione_S-Trfase_N"/>
</dbReference>
<dbReference type="RefSeq" id="WP_071163636.1">
    <property type="nucleotide sequence ID" value="NZ_CP017812.1"/>
</dbReference>
<evidence type="ECO:0000313" key="3">
    <source>
        <dbReference type="EMBL" id="AOZ72170.1"/>
    </source>
</evidence>